<protein>
    <submittedName>
        <fullName evidence="5">Uncharacterized protein</fullName>
    </submittedName>
</protein>
<dbReference type="Pfam" id="PF00620">
    <property type="entry name" value="RhoGAP"/>
    <property type="match status" value="1"/>
</dbReference>
<evidence type="ECO:0000313" key="5">
    <source>
        <dbReference type="EMBL" id="KAK9734567.1"/>
    </source>
</evidence>
<dbReference type="Pfam" id="PF00786">
    <property type="entry name" value="PBD"/>
    <property type="match status" value="1"/>
</dbReference>
<keyword evidence="6" id="KW-1185">Reference proteome</keyword>
<feature type="compositionally biased region" description="Basic and acidic residues" evidence="2">
    <location>
        <begin position="407"/>
        <end position="420"/>
    </location>
</feature>
<dbReference type="GO" id="GO:0005096">
    <property type="term" value="F:GTPase activator activity"/>
    <property type="evidence" value="ECO:0007669"/>
    <property type="project" value="UniProtKB-KW"/>
</dbReference>
<feature type="region of interest" description="Disordered" evidence="2">
    <location>
        <begin position="300"/>
        <end position="374"/>
    </location>
</feature>
<proteinExistence type="predicted"/>
<evidence type="ECO:0000259" key="4">
    <source>
        <dbReference type="PROSITE" id="PS50238"/>
    </source>
</evidence>
<feature type="compositionally biased region" description="Basic and acidic residues" evidence="2">
    <location>
        <begin position="320"/>
        <end position="351"/>
    </location>
</feature>
<organism evidence="5 6">
    <name type="scientific">Saponaria officinalis</name>
    <name type="common">Common soapwort</name>
    <name type="synonym">Lychnis saponaria</name>
    <dbReference type="NCBI Taxonomy" id="3572"/>
    <lineage>
        <taxon>Eukaryota</taxon>
        <taxon>Viridiplantae</taxon>
        <taxon>Streptophyta</taxon>
        <taxon>Embryophyta</taxon>
        <taxon>Tracheophyta</taxon>
        <taxon>Spermatophyta</taxon>
        <taxon>Magnoliopsida</taxon>
        <taxon>eudicotyledons</taxon>
        <taxon>Gunneridae</taxon>
        <taxon>Pentapetalae</taxon>
        <taxon>Caryophyllales</taxon>
        <taxon>Caryophyllaceae</taxon>
        <taxon>Caryophylleae</taxon>
        <taxon>Saponaria</taxon>
    </lineage>
</organism>
<dbReference type="PANTHER" id="PTHR23177:SF64">
    <property type="entry name" value="RHO GTPASE-ACTIVATING PROTEIN 1"/>
    <property type="match status" value="1"/>
</dbReference>
<dbReference type="AlphaFoldDB" id="A0AAW1LLB3"/>
<dbReference type="InterPro" id="IPR000198">
    <property type="entry name" value="RhoGAP_dom"/>
</dbReference>
<dbReference type="SMART" id="SM00285">
    <property type="entry name" value="PBD"/>
    <property type="match status" value="1"/>
</dbReference>
<dbReference type="EMBL" id="JBDFQZ010000004">
    <property type="protein sequence ID" value="KAK9734567.1"/>
    <property type="molecule type" value="Genomic_DNA"/>
</dbReference>
<dbReference type="GO" id="GO:0007165">
    <property type="term" value="P:signal transduction"/>
    <property type="evidence" value="ECO:0007669"/>
    <property type="project" value="InterPro"/>
</dbReference>
<dbReference type="InterPro" id="IPR036936">
    <property type="entry name" value="CRIB_dom_sf"/>
</dbReference>
<feature type="region of interest" description="Disordered" evidence="2">
    <location>
        <begin position="701"/>
        <end position="739"/>
    </location>
</feature>
<reference evidence="5" key="1">
    <citation type="submission" date="2024-03" db="EMBL/GenBank/DDBJ databases">
        <title>WGS assembly of Saponaria officinalis var. Norfolk2.</title>
        <authorList>
            <person name="Jenkins J."/>
            <person name="Shu S."/>
            <person name="Grimwood J."/>
            <person name="Barry K."/>
            <person name="Goodstein D."/>
            <person name="Schmutz J."/>
            <person name="Leebens-Mack J."/>
            <person name="Osbourn A."/>
        </authorList>
    </citation>
    <scope>NUCLEOTIDE SEQUENCE [LARGE SCALE GENOMIC DNA]</scope>
    <source>
        <strain evidence="5">JIC</strain>
    </source>
</reference>
<dbReference type="PROSITE" id="PS50108">
    <property type="entry name" value="CRIB"/>
    <property type="match status" value="1"/>
</dbReference>
<evidence type="ECO:0000259" key="3">
    <source>
        <dbReference type="PROSITE" id="PS50108"/>
    </source>
</evidence>
<comment type="caution">
    <text evidence="5">The sequence shown here is derived from an EMBL/GenBank/DDBJ whole genome shotgun (WGS) entry which is preliminary data.</text>
</comment>
<feature type="compositionally biased region" description="Acidic residues" evidence="2">
    <location>
        <begin position="708"/>
        <end position="721"/>
    </location>
</feature>
<feature type="domain" description="Rho-GAP" evidence="4">
    <location>
        <begin position="122"/>
        <end position="303"/>
    </location>
</feature>
<feature type="compositionally biased region" description="Polar residues" evidence="2">
    <location>
        <begin position="549"/>
        <end position="560"/>
    </location>
</feature>
<keyword evidence="1" id="KW-0343">GTPase activation</keyword>
<feature type="region of interest" description="Disordered" evidence="2">
    <location>
        <begin position="534"/>
        <end position="560"/>
    </location>
</feature>
<dbReference type="PROSITE" id="PS50238">
    <property type="entry name" value="RHOGAP"/>
    <property type="match status" value="1"/>
</dbReference>
<dbReference type="Pfam" id="PF11250">
    <property type="entry name" value="FAF"/>
    <property type="match status" value="1"/>
</dbReference>
<dbReference type="InterPro" id="IPR000095">
    <property type="entry name" value="CRIB_dom"/>
</dbReference>
<dbReference type="PANTHER" id="PTHR23177">
    <property type="entry name" value="MKIAA1688 PROTEIN"/>
    <property type="match status" value="1"/>
</dbReference>
<dbReference type="CDD" id="cd00132">
    <property type="entry name" value="CRIB"/>
    <property type="match status" value="1"/>
</dbReference>
<feature type="domain" description="CRIB" evidence="3">
    <location>
        <begin position="77"/>
        <end position="90"/>
    </location>
</feature>
<feature type="region of interest" description="Disordered" evidence="2">
    <location>
        <begin position="636"/>
        <end position="655"/>
    </location>
</feature>
<feature type="region of interest" description="Disordered" evidence="2">
    <location>
        <begin position="594"/>
        <end position="615"/>
    </location>
</feature>
<feature type="region of interest" description="Disordered" evidence="2">
    <location>
        <begin position="399"/>
        <end position="420"/>
    </location>
</feature>
<evidence type="ECO:0000256" key="1">
    <source>
        <dbReference type="ARBA" id="ARBA00022468"/>
    </source>
</evidence>
<dbReference type="InterPro" id="IPR008936">
    <property type="entry name" value="Rho_GTPase_activation_prot"/>
</dbReference>
<accession>A0AAW1LLB3</accession>
<evidence type="ECO:0000313" key="6">
    <source>
        <dbReference type="Proteomes" id="UP001443914"/>
    </source>
</evidence>
<dbReference type="Gene3D" id="3.90.810.10">
    <property type="entry name" value="CRIB domain"/>
    <property type="match status" value="1"/>
</dbReference>
<dbReference type="FunFam" id="1.10.555.10:FF:000046">
    <property type="entry name" value="Rho GTPase-activating protein 5"/>
    <property type="match status" value="1"/>
</dbReference>
<dbReference type="Proteomes" id="UP001443914">
    <property type="component" value="Unassembled WGS sequence"/>
</dbReference>
<feature type="compositionally biased region" description="Basic and acidic residues" evidence="2">
    <location>
        <begin position="722"/>
        <end position="739"/>
    </location>
</feature>
<evidence type="ECO:0000256" key="2">
    <source>
        <dbReference type="SAM" id="MobiDB-lite"/>
    </source>
</evidence>
<dbReference type="SUPFAM" id="SSF48350">
    <property type="entry name" value="GTPase activation domain, GAP"/>
    <property type="match status" value="1"/>
</dbReference>
<sequence length="739" mass="83463">MTEVLHSPSHFISSQSQNFIENHTSDFSVEEEEEEDLESIEEEKSDTSFFAILVTLLRKSLVSSCTATNIEIADMDIGGPTNVRHVSHVTFDNFDGFLGLPVEFEPDVPRRAPSASTSVFGVSTESMQLSYDAKGNCVPTILILMQRRLYAQAGLQEEGIFRITADNSHEEFVRDQLNEGVVPDDIDVHCLAGLIKAWFRELPTGVLDPLSPEDVMRCETEEECTDLVNQLPETEGALLDWAIDLMADVVQEEQYNRMNAHNIAMVFAPNMTQMADPLTALMYAVQVMNFLKTLITKRLQDREDSRTEPDPASYTGPPDESEHQSPSHLSHEAYNSEHTDGSESEQYHSEDESFSYSPAKHLDDGTESDDSPFHWQSFKGLQASLNLRSGPMFQAQYRTSRFAQSSKSDDRKEPADARLDSARPVGPIEKLKSVCNLSRISSRIEFTEAWRKNGSSILQTAHIGQINSVMSTCGSSLRHIFESTIQENAPSSSLIESLSSSFKHIRPVKPPLDHSFTEIFGELHFRENPDPIFSSSNISQGYNGDDNKTNGYQGSTYHKRSSSLNSESLQLCTEGLGSESLDYVEDLKITFPGTWQSHNRNDDMNSSNNDDSRSDNYCFMSKSSCKMGEKVSYREHSGDQYRKRRTNEETFPPPISCIGKTGKPGVWFQSFREDGRFVLKEVRIPTYERLHASREDGRLRLRFIQPSDQDDEVVDEDDEGEEERKEETEVRDDIERGHS</sequence>
<dbReference type="CDD" id="cd00159">
    <property type="entry name" value="RhoGAP"/>
    <property type="match status" value="1"/>
</dbReference>
<dbReference type="InterPro" id="IPR044785">
    <property type="entry name" value="RopGAP1-5"/>
</dbReference>
<name>A0AAW1LLB3_SAPOF</name>
<gene>
    <name evidence="5" type="ORF">RND81_04G148900</name>
</gene>
<feature type="compositionally biased region" description="Basic and acidic residues" evidence="2">
    <location>
        <begin position="300"/>
        <end position="309"/>
    </location>
</feature>
<dbReference type="InterPro" id="IPR046431">
    <property type="entry name" value="FAF_dom"/>
</dbReference>
<dbReference type="SMART" id="SM00324">
    <property type="entry name" value="RhoGAP"/>
    <property type="match status" value="1"/>
</dbReference>
<dbReference type="Gene3D" id="1.10.555.10">
    <property type="entry name" value="Rho GTPase activation protein"/>
    <property type="match status" value="1"/>
</dbReference>